<keyword evidence="3" id="KW-1003">Cell membrane</keyword>
<dbReference type="CDD" id="cd06899">
    <property type="entry name" value="lectin_legume_LecRK_Arcelin_ConA"/>
    <property type="match status" value="1"/>
</dbReference>
<accession>A0A443NDV7</accession>
<sequence>MPCASGDEVADFAYTGFHGSNVSLNGIAAITPDGLLVLTDTSKQKIGRAFYPAPLRFKNSSNGNAISFSTTFIFAIVPDNPDLGGHGIAFVISPSKELHGALPSQHLGLFNASSNGNSSSHVVAVELDTIFNSEFGDINDNHVGIDINSLRSNKSSPAAYFTSNGIKNISLISGKPIQIWIEYNGEDMQLRVTLAPALRSLHIIYWDGALRPMVRPSHSISCAFLHFQREVLSEEEDQIRGVTRGLGA</sequence>
<dbReference type="InterPro" id="IPR013320">
    <property type="entry name" value="ConA-like_dom_sf"/>
</dbReference>
<evidence type="ECO:0000313" key="6">
    <source>
        <dbReference type="EMBL" id="RWR76704.1"/>
    </source>
</evidence>
<dbReference type="GO" id="GO:0030246">
    <property type="term" value="F:carbohydrate binding"/>
    <property type="evidence" value="ECO:0007669"/>
    <property type="project" value="UniProtKB-KW"/>
</dbReference>
<dbReference type="Pfam" id="PF00139">
    <property type="entry name" value="Lectin_legB"/>
    <property type="match status" value="1"/>
</dbReference>
<dbReference type="SUPFAM" id="SSF49899">
    <property type="entry name" value="Concanavalin A-like lectins/glucanases"/>
    <property type="match status" value="1"/>
</dbReference>
<keyword evidence="4 6" id="KW-0430">Lectin</keyword>
<evidence type="ECO:0000256" key="1">
    <source>
        <dbReference type="ARBA" id="ARBA00004251"/>
    </source>
</evidence>
<evidence type="ECO:0000256" key="3">
    <source>
        <dbReference type="ARBA" id="ARBA00022475"/>
    </source>
</evidence>
<dbReference type="InterPro" id="IPR019825">
    <property type="entry name" value="Lectin_legB_Mn/Ca_BS"/>
</dbReference>
<proteinExistence type="inferred from homology"/>
<comment type="similarity">
    <text evidence="2">Belongs to the leguminous lectin family.</text>
</comment>
<keyword evidence="7" id="KW-1185">Reference proteome</keyword>
<feature type="domain" description="Legume lectin" evidence="5">
    <location>
        <begin position="11"/>
        <end position="197"/>
    </location>
</feature>
<evidence type="ECO:0000259" key="5">
    <source>
        <dbReference type="Pfam" id="PF00139"/>
    </source>
</evidence>
<dbReference type="PROSITE" id="PS00307">
    <property type="entry name" value="LECTIN_LEGUME_BETA"/>
    <property type="match status" value="1"/>
</dbReference>
<evidence type="ECO:0000313" key="7">
    <source>
        <dbReference type="Proteomes" id="UP000283530"/>
    </source>
</evidence>
<dbReference type="OrthoDB" id="543442at2759"/>
<comment type="caution">
    <text evidence="6">The sequence shown here is derived from an EMBL/GenBank/DDBJ whole genome shotgun (WGS) entry which is preliminary data.</text>
</comment>
<dbReference type="Proteomes" id="UP000283530">
    <property type="component" value="Unassembled WGS sequence"/>
</dbReference>
<name>A0A443NDV7_9MAGN</name>
<dbReference type="PANTHER" id="PTHR32401">
    <property type="entry name" value="CONCANAVALIN A-LIKE LECTIN FAMILY PROTEIN"/>
    <property type="match status" value="1"/>
</dbReference>
<organism evidence="6 7">
    <name type="scientific">Cinnamomum micranthum f. kanehirae</name>
    <dbReference type="NCBI Taxonomy" id="337451"/>
    <lineage>
        <taxon>Eukaryota</taxon>
        <taxon>Viridiplantae</taxon>
        <taxon>Streptophyta</taxon>
        <taxon>Embryophyta</taxon>
        <taxon>Tracheophyta</taxon>
        <taxon>Spermatophyta</taxon>
        <taxon>Magnoliopsida</taxon>
        <taxon>Magnoliidae</taxon>
        <taxon>Laurales</taxon>
        <taxon>Lauraceae</taxon>
        <taxon>Cinnamomum</taxon>
    </lineage>
</organism>
<comment type="subcellular location">
    <subcellularLocation>
        <location evidence="1">Cell membrane</location>
        <topology evidence="1">Single-pass type I membrane protein</topology>
    </subcellularLocation>
</comment>
<reference evidence="6 7" key="1">
    <citation type="journal article" date="2019" name="Nat. Plants">
        <title>Stout camphor tree genome fills gaps in understanding of flowering plant genome evolution.</title>
        <authorList>
            <person name="Chaw S.M."/>
            <person name="Liu Y.C."/>
            <person name="Wu Y.W."/>
            <person name="Wang H.Y."/>
            <person name="Lin C.I."/>
            <person name="Wu C.S."/>
            <person name="Ke H.M."/>
            <person name="Chang L.Y."/>
            <person name="Hsu C.Y."/>
            <person name="Yang H.T."/>
            <person name="Sudianto E."/>
            <person name="Hsu M.H."/>
            <person name="Wu K.P."/>
            <person name="Wang L.N."/>
            <person name="Leebens-Mack J.H."/>
            <person name="Tsai I.J."/>
        </authorList>
    </citation>
    <scope>NUCLEOTIDE SEQUENCE [LARGE SCALE GENOMIC DNA]</scope>
    <source>
        <strain evidence="7">cv. Chaw 1501</strain>
        <tissue evidence="6">Young leaves</tissue>
    </source>
</reference>
<protein>
    <submittedName>
        <fullName evidence="6">L-type lectin-domain-containing protein</fullName>
    </submittedName>
</protein>
<dbReference type="GO" id="GO:0005886">
    <property type="term" value="C:plasma membrane"/>
    <property type="evidence" value="ECO:0007669"/>
    <property type="project" value="UniProtKB-SubCell"/>
</dbReference>
<dbReference type="InterPro" id="IPR050258">
    <property type="entry name" value="Leguminous_Lectin"/>
</dbReference>
<dbReference type="PANTHER" id="PTHR32401:SF50">
    <property type="entry name" value="OS07G0133000 PROTEIN"/>
    <property type="match status" value="1"/>
</dbReference>
<dbReference type="Gene3D" id="2.60.120.200">
    <property type="match status" value="1"/>
</dbReference>
<gene>
    <name evidence="6" type="ORF">CKAN_00515900</name>
</gene>
<dbReference type="FunFam" id="2.60.120.200:FF:000112">
    <property type="entry name" value="L-type lectin-domain containing receptor kinase V.9"/>
    <property type="match status" value="1"/>
</dbReference>
<keyword evidence="3" id="KW-0472">Membrane</keyword>
<evidence type="ECO:0000256" key="2">
    <source>
        <dbReference type="ARBA" id="ARBA00007606"/>
    </source>
</evidence>
<evidence type="ECO:0000256" key="4">
    <source>
        <dbReference type="ARBA" id="ARBA00022734"/>
    </source>
</evidence>
<dbReference type="STRING" id="337451.A0A443NDV7"/>
<dbReference type="AlphaFoldDB" id="A0A443NDV7"/>
<dbReference type="EMBL" id="QPKB01000002">
    <property type="protein sequence ID" value="RWR76704.1"/>
    <property type="molecule type" value="Genomic_DNA"/>
</dbReference>
<dbReference type="InterPro" id="IPR001220">
    <property type="entry name" value="Legume_lectin_dom"/>
</dbReference>